<evidence type="ECO:0000313" key="1">
    <source>
        <dbReference type="EMBL" id="KAG8175470.1"/>
    </source>
</evidence>
<dbReference type="AlphaFoldDB" id="A0AAV6TTY4"/>
<dbReference type="Proteomes" id="UP000827092">
    <property type="component" value="Unassembled WGS sequence"/>
</dbReference>
<organism evidence="1 2">
    <name type="scientific">Oedothorax gibbosus</name>
    <dbReference type="NCBI Taxonomy" id="931172"/>
    <lineage>
        <taxon>Eukaryota</taxon>
        <taxon>Metazoa</taxon>
        <taxon>Ecdysozoa</taxon>
        <taxon>Arthropoda</taxon>
        <taxon>Chelicerata</taxon>
        <taxon>Arachnida</taxon>
        <taxon>Araneae</taxon>
        <taxon>Araneomorphae</taxon>
        <taxon>Entelegynae</taxon>
        <taxon>Araneoidea</taxon>
        <taxon>Linyphiidae</taxon>
        <taxon>Erigoninae</taxon>
        <taxon>Oedothorax</taxon>
    </lineage>
</organism>
<comment type="caution">
    <text evidence="1">The sequence shown here is derived from an EMBL/GenBank/DDBJ whole genome shotgun (WGS) entry which is preliminary data.</text>
</comment>
<gene>
    <name evidence="1" type="ORF">JTE90_004162</name>
</gene>
<name>A0AAV6TTY4_9ARAC</name>
<sequence length="248" mass="28281">MKTPNGYRLISTMLKNEGIQYSTYGFKEQNPVKAVIRNIPTDIPTEDIMSDLIAQNVRVQRVHQLKNARSDEFQPPNEKIEMSLPRYLSHQPPSHLQPAPRPYDNQQYKLIHHPLHHPPAKLSSHPRQTLYHPGMIGVSSCLSISEYQWKNSTSSSGLTHLLTTSSELAQLPVRQLIRIKLGVMHQPSSIHPIFGPHPPATSSNNSRANASTIIYSPIFGPHPPILVSRLHRPYQRLWLHRLHLHSYT</sequence>
<evidence type="ECO:0000313" key="2">
    <source>
        <dbReference type="Proteomes" id="UP000827092"/>
    </source>
</evidence>
<reference evidence="1 2" key="1">
    <citation type="journal article" date="2022" name="Nat. Ecol. Evol.">
        <title>A masculinizing supergene underlies an exaggerated male reproductive morph in a spider.</title>
        <authorList>
            <person name="Hendrickx F."/>
            <person name="De Corte Z."/>
            <person name="Sonet G."/>
            <person name="Van Belleghem S.M."/>
            <person name="Kostlbacher S."/>
            <person name="Vangestel C."/>
        </authorList>
    </citation>
    <scope>NUCLEOTIDE SEQUENCE [LARGE SCALE GENOMIC DNA]</scope>
    <source>
        <strain evidence="1">W744_W776</strain>
    </source>
</reference>
<protein>
    <submittedName>
        <fullName evidence="1">Uncharacterized protein</fullName>
    </submittedName>
</protein>
<proteinExistence type="predicted"/>
<keyword evidence="2" id="KW-1185">Reference proteome</keyword>
<accession>A0AAV6TTY4</accession>
<dbReference type="EMBL" id="JAFNEN010000996">
    <property type="protein sequence ID" value="KAG8175470.1"/>
    <property type="molecule type" value="Genomic_DNA"/>
</dbReference>